<reference evidence="2" key="1">
    <citation type="submission" date="2022-11" db="EMBL/GenBank/DDBJ databases">
        <authorList>
            <person name="Kikuchi T."/>
        </authorList>
    </citation>
    <scope>NUCLEOTIDE SEQUENCE</scope>
    <source>
        <strain evidence="2">PS1010</strain>
    </source>
</reference>
<evidence type="ECO:0000256" key="1">
    <source>
        <dbReference type="SAM" id="MobiDB-lite"/>
    </source>
</evidence>
<feature type="compositionally biased region" description="Polar residues" evidence="1">
    <location>
        <begin position="62"/>
        <end position="77"/>
    </location>
</feature>
<evidence type="ECO:0000313" key="2">
    <source>
        <dbReference type="EMBL" id="CAI5455458.1"/>
    </source>
</evidence>
<protein>
    <submittedName>
        <fullName evidence="2">Uncharacterized protein</fullName>
    </submittedName>
</protein>
<feature type="compositionally biased region" description="Polar residues" evidence="1">
    <location>
        <begin position="152"/>
        <end position="166"/>
    </location>
</feature>
<organism evidence="2 3">
    <name type="scientific">Caenorhabditis angaria</name>
    <dbReference type="NCBI Taxonomy" id="860376"/>
    <lineage>
        <taxon>Eukaryota</taxon>
        <taxon>Metazoa</taxon>
        <taxon>Ecdysozoa</taxon>
        <taxon>Nematoda</taxon>
        <taxon>Chromadorea</taxon>
        <taxon>Rhabditida</taxon>
        <taxon>Rhabditina</taxon>
        <taxon>Rhabditomorpha</taxon>
        <taxon>Rhabditoidea</taxon>
        <taxon>Rhabditidae</taxon>
        <taxon>Peloderinae</taxon>
        <taxon>Caenorhabditis</taxon>
    </lineage>
</organism>
<accession>A0A9P1NC00</accession>
<comment type="caution">
    <text evidence="2">The sequence shown here is derived from an EMBL/GenBank/DDBJ whole genome shotgun (WGS) entry which is preliminary data.</text>
</comment>
<gene>
    <name evidence="2" type="ORF">CAMP_LOCUS18095</name>
</gene>
<proteinExistence type="predicted"/>
<name>A0A9P1NC00_9PELO</name>
<dbReference type="AlphaFoldDB" id="A0A9P1NC00"/>
<feature type="region of interest" description="Disordered" evidence="1">
    <location>
        <begin position="152"/>
        <end position="181"/>
    </location>
</feature>
<sequence>MMIASDQKVPHRGFNPKAREVLLGEYQLPLDYNQLNLIMPDKSISEVDLPKKLMETFKMKSVNGSPKSRSSTQSIPDKQSFDAIGSKPRGKLCLSDIGKAQSVAEFKMEKRLLRTFQDDNVIRMPSIDSDNGPPTDIGDLCMSFEGIGKSMIYSQPETKGASSSKNEPAKKRSASVPKKKL</sequence>
<dbReference type="Proteomes" id="UP001152747">
    <property type="component" value="Unassembled WGS sequence"/>
</dbReference>
<feature type="compositionally biased region" description="Basic residues" evidence="1">
    <location>
        <begin position="171"/>
        <end position="181"/>
    </location>
</feature>
<feature type="region of interest" description="Disordered" evidence="1">
    <location>
        <begin position="60"/>
        <end position="89"/>
    </location>
</feature>
<dbReference type="OrthoDB" id="5803277at2759"/>
<keyword evidence="3" id="KW-1185">Reference proteome</keyword>
<dbReference type="EMBL" id="CANHGI010000006">
    <property type="protein sequence ID" value="CAI5455458.1"/>
    <property type="molecule type" value="Genomic_DNA"/>
</dbReference>
<evidence type="ECO:0000313" key="3">
    <source>
        <dbReference type="Proteomes" id="UP001152747"/>
    </source>
</evidence>